<dbReference type="OrthoDB" id="7301318at2"/>
<dbReference type="Pfam" id="PF00583">
    <property type="entry name" value="Acetyltransf_1"/>
    <property type="match status" value="1"/>
</dbReference>
<dbReference type="Gene3D" id="3.40.630.30">
    <property type="match status" value="1"/>
</dbReference>
<keyword evidence="2" id="KW-0012">Acyltransferase</keyword>
<evidence type="ECO:0000259" key="3">
    <source>
        <dbReference type="PROSITE" id="PS51186"/>
    </source>
</evidence>
<protein>
    <submittedName>
        <fullName evidence="4">TDP-fucosamine acetyltransferase</fullName>
    </submittedName>
</protein>
<keyword evidence="1 4" id="KW-0808">Transferase</keyword>
<dbReference type="InterPro" id="IPR016181">
    <property type="entry name" value="Acyl_CoA_acyltransferase"/>
</dbReference>
<dbReference type="InterPro" id="IPR000182">
    <property type="entry name" value="GNAT_dom"/>
</dbReference>
<organism evidence="4 5">
    <name type="scientific">Pseudogemmobacter humi</name>
    <dbReference type="NCBI Taxonomy" id="2483812"/>
    <lineage>
        <taxon>Bacteria</taxon>
        <taxon>Pseudomonadati</taxon>
        <taxon>Pseudomonadota</taxon>
        <taxon>Alphaproteobacteria</taxon>
        <taxon>Rhodobacterales</taxon>
        <taxon>Paracoccaceae</taxon>
        <taxon>Pseudogemmobacter</taxon>
    </lineage>
</organism>
<evidence type="ECO:0000313" key="5">
    <source>
        <dbReference type="Proteomes" id="UP000277498"/>
    </source>
</evidence>
<name>A0A3P5WZM2_9RHOB</name>
<dbReference type="PANTHER" id="PTHR43420">
    <property type="entry name" value="ACETYLTRANSFERASE"/>
    <property type="match status" value="1"/>
</dbReference>
<dbReference type="Proteomes" id="UP000277498">
    <property type="component" value="Unassembled WGS sequence"/>
</dbReference>
<evidence type="ECO:0000256" key="1">
    <source>
        <dbReference type="ARBA" id="ARBA00022679"/>
    </source>
</evidence>
<dbReference type="InterPro" id="IPR050680">
    <property type="entry name" value="YpeA/RimI_acetyltransf"/>
</dbReference>
<evidence type="ECO:0000313" key="4">
    <source>
        <dbReference type="EMBL" id="VDC27231.1"/>
    </source>
</evidence>
<sequence length="235" mass="24549">MTPALLAAVLEATWPPASVRDLGPFRLREGAGGGKRVSAASVSGPWTGADLDRAEAAMAEPLFVLHPGDEALDAALAARGYDIADSVLAYAGDVAALAREVPPLAAFPHWPPLEVARGIWARGGIGPSRLAVMERVRGPKVAILGRMKDRPTGVAFVACLEGEAMLHALEVPEAWRRQGVGATLIAAAAIWAAGQGAGRLSLVVKEQNLAARALYDRAGMAVVGQYHYRALSPKP</sequence>
<dbReference type="EMBL" id="UXAW01000058">
    <property type="protein sequence ID" value="VDC27231.1"/>
    <property type="molecule type" value="Genomic_DNA"/>
</dbReference>
<feature type="domain" description="N-acetyltransferase" evidence="3">
    <location>
        <begin position="96"/>
        <end position="235"/>
    </location>
</feature>
<keyword evidence="5" id="KW-1185">Reference proteome</keyword>
<dbReference type="AlphaFoldDB" id="A0A3P5WZM2"/>
<evidence type="ECO:0000256" key="2">
    <source>
        <dbReference type="ARBA" id="ARBA00023315"/>
    </source>
</evidence>
<reference evidence="4 5" key="1">
    <citation type="submission" date="2018-11" db="EMBL/GenBank/DDBJ databases">
        <authorList>
            <person name="Criscuolo A."/>
        </authorList>
    </citation>
    <scope>NUCLEOTIDE SEQUENCE [LARGE SCALE GENOMIC DNA]</scope>
    <source>
        <strain evidence="4">ACIP111625</strain>
    </source>
</reference>
<dbReference type="GO" id="GO:0016747">
    <property type="term" value="F:acyltransferase activity, transferring groups other than amino-acyl groups"/>
    <property type="evidence" value="ECO:0007669"/>
    <property type="project" value="InterPro"/>
</dbReference>
<proteinExistence type="predicted"/>
<accession>A0A3P5WZM2</accession>
<dbReference type="PROSITE" id="PS51186">
    <property type="entry name" value="GNAT"/>
    <property type="match status" value="1"/>
</dbReference>
<dbReference type="RefSeq" id="WP_124086227.1">
    <property type="nucleotide sequence ID" value="NZ_UXAW01000058.1"/>
</dbReference>
<gene>
    <name evidence="4" type="ORF">XINFAN_01817</name>
</gene>
<dbReference type="SUPFAM" id="SSF55729">
    <property type="entry name" value="Acyl-CoA N-acyltransferases (Nat)"/>
    <property type="match status" value="1"/>
</dbReference>